<evidence type="ECO:0000259" key="4">
    <source>
        <dbReference type="Pfam" id="PF00248"/>
    </source>
</evidence>
<dbReference type="PROSITE" id="PS00798">
    <property type="entry name" value="ALDOKETO_REDUCTASE_1"/>
    <property type="match status" value="1"/>
</dbReference>
<dbReference type="CDD" id="cd19071">
    <property type="entry name" value="AKR_AKR1-5-like"/>
    <property type="match status" value="1"/>
</dbReference>
<dbReference type="InterPro" id="IPR020471">
    <property type="entry name" value="AKR"/>
</dbReference>
<dbReference type="SUPFAM" id="SSF51430">
    <property type="entry name" value="NAD(P)-linked oxidoreductase"/>
    <property type="match status" value="1"/>
</dbReference>
<gene>
    <name evidence="5" type="ORF">GSBLH_T00000892001</name>
</gene>
<dbReference type="PROSITE" id="PS00063">
    <property type="entry name" value="ALDOKETO_REDUCTASE_3"/>
    <property type="match status" value="1"/>
</dbReference>
<dbReference type="InParanoid" id="D8LYD1"/>
<dbReference type="EMBL" id="FN668639">
    <property type="protein sequence ID" value="CBK20586.2"/>
    <property type="molecule type" value="Genomic_DNA"/>
</dbReference>
<keyword evidence="3" id="KW-0560">Oxidoreductase</keyword>
<evidence type="ECO:0000256" key="3">
    <source>
        <dbReference type="ARBA" id="ARBA00023002"/>
    </source>
</evidence>
<dbReference type="InterPro" id="IPR036812">
    <property type="entry name" value="NAD(P)_OxRdtase_dom_sf"/>
</dbReference>
<dbReference type="OrthoDB" id="416253at2759"/>
<protein>
    <recommendedName>
        <fullName evidence="4">NADP-dependent oxidoreductase domain-containing protein</fullName>
    </recommendedName>
</protein>
<keyword evidence="6" id="KW-1185">Reference proteome</keyword>
<dbReference type="GO" id="GO:0016616">
    <property type="term" value="F:oxidoreductase activity, acting on the CH-OH group of donors, NAD or NADP as acceptor"/>
    <property type="evidence" value="ECO:0007669"/>
    <property type="project" value="UniProtKB-ARBA"/>
</dbReference>
<feature type="domain" description="NADP-dependent oxidoreductase" evidence="4">
    <location>
        <begin position="59"/>
        <end position="343"/>
    </location>
</feature>
<dbReference type="RefSeq" id="XP_012894634.1">
    <property type="nucleotide sequence ID" value="XM_013039180.1"/>
</dbReference>
<dbReference type="PANTHER" id="PTHR43827">
    <property type="entry name" value="2,5-DIKETO-D-GLUCONIC ACID REDUCTASE"/>
    <property type="match status" value="1"/>
</dbReference>
<dbReference type="Proteomes" id="UP000008312">
    <property type="component" value="Unassembled WGS sequence"/>
</dbReference>
<evidence type="ECO:0000256" key="2">
    <source>
        <dbReference type="ARBA" id="ARBA00022857"/>
    </source>
</evidence>
<evidence type="ECO:0000313" key="5">
    <source>
        <dbReference type="EMBL" id="CBK20586.2"/>
    </source>
</evidence>
<dbReference type="Gene3D" id="3.20.20.100">
    <property type="entry name" value="NADP-dependent oxidoreductase domain"/>
    <property type="match status" value="1"/>
</dbReference>
<dbReference type="PRINTS" id="PR00069">
    <property type="entry name" value="ALDKETRDTASE"/>
</dbReference>
<dbReference type="AlphaFoldDB" id="D8LYD1"/>
<comment type="similarity">
    <text evidence="1">Belongs to the aldo/keto reductase family.</text>
</comment>
<dbReference type="Pfam" id="PF00248">
    <property type="entry name" value="Aldo_ket_red"/>
    <property type="match status" value="1"/>
</dbReference>
<reference evidence="5" key="1">
    <citation type="submission" date="2010-02" db="EMBL/GenBank/DDBJ databases">
        <title>Sequencing and annotation of the Blastocystis hominis genome.</title>
        <authorList>
            <person name="Wincker P."/>
        </authorList>
    </citation>
    <scope>NUCLEOTIDE SEQUENCE</scope>
    <source>
        <strain evidence="5">Singapore isolate B</strain>
    </source>
</reference>
<dbReference type="GeneID" id="24918179"/>
<accession>D8LYD1</accession>
<evidence type="ECO:0000256" key="1">
    <source>
        <dbReference type="ARBA" id="ARBA00007905"/>
    </source>
</evidence>
<evidence type="ECO:0000313" key="6">
    <source>
        <dbReference type="Proteomes" id="UP000008312"/>
    </source>
</evidence>
<dbReference type="PANTHER" id="PTHR43827:SF3">
    <property type="entry name" value="NADP-DEPENDENT OXIDOREDUCTASE DOMAIN-CONTAINING PROTEIN"/>
    <property type="match status" value="1"/>
</dbReference>
<dbReference type="InterPro" id="IPR023210">
    <property type="entry name" value="NADP_OxRdtase_dom"/>
</dbReference>
<dbReference type="OMA" id="ACATNQV"/>
<proteinExistence type="inferred from homology"/>
<dbReference type="InterPro" id="IPR018170">
    <property type="entry name" value="Aldo/ket_reductase_CS"/>
</dbReference>
<organism evidence="5">
    <name type="scientific">Blastocystis hominis</name>
    <dbReference type="NCBI Taxonomy" id="12968"/>
    <lineage>
        <taxon>Eukaryota</taxon>
        <taxon>Sar</taxon>
        <taxon>Stramenopiles</taxon>
        <taxon>Bigyra</taxon>
        <taxon>Opalozoa</taxon>
        <taxon>Opalinata</taxon>
        <taxon>Blastocystidae</taxon>
        <taxon>Blastocystis</taxon>
    </lineage>
</organism>
<keyword evidence="2" id="KW-0521">NADP</keyword>
<name>D8LYD1_BLAHO</name>
<sequence length="372" mass="42604">MKTYSGHISFRRKNPNIKIFSHIYFEMNSAVTLNSGYTMPLLGLGYEYSLFLINNSTYCAVNEEECFNAVKTAIKAGYRSIDTAVAYGNQKIVGKAIKSCIDEGIITRSDIFVTTKLWLTDWKPEDVERSVKLCLEELQLEYIDLFLIHQSVFLNLAPEDDKKRREGYFFDYQLVPADDPTLRLGYNLENLKLTWGKMEELCGKGLLRSIGVSNFSAKRIRDLVSVCKIKPAVNQIELHPYLQQWETKATCEEFGIYLMAYYPLGGAVSTRSTKAASPMDDPVIIKIAKAHNKTPAQVMIRWAVQRGTICIPKSVHENRIIENGQIYDFILGDKEMSEIRSLDKGYRFARRSFLLPSPMDWKDLWDGEYVSD</sequence>